<evidence type="ECO:0000256" key="2">
    <source>
        <dbReference type="ARBA" id="ARBA00022525"/>
    </source>
</evidence>
<dbReference type="GeneID" id="36402193"/>
<feature type="region of interest" description="Disordered" evidence="6">
    <location>
        <begin position="335"/>
        <end position="357"/>
    </location>
</feature>
<evidence type="ECO:0000256" key="6">
    <source>
        <dbReference type="SAM" id="MobiDB-lite"/>
    </source>
</evidence>
<evidence type="ECO:0000256" key="5">
    <source>
        <dbReference type="ARBA" id="ARBA00023098"/>
    </source>
</evidence>
<name>A0A0P1B3Q6_PLAHL</name>
<evidence type="ECO:0000256" key="1">
    <source>
        <dbReference type="ARBA" id="ARBA00004613"/>
    </source>
</evidence>
<dbReference type="Proteomes" id="UP000054928">
    <property type="component" value="Unassembled WGS sequence"/>
</dbReference>
<proteinExistence type="predicted"/>
<evidence type="ECO:0000313" key="9">
    <source>
        <dbReference type="Proteomes" id="UP000054928"/>
    </source>
</evidence>
<evidence type="ECO:0000256" key="3">
    <source>
        <dbReference type="ARBA" id="ARBA00022729"/>
    </source>
</evidence>
<dbReference type="OMA" id="WYVHRVE"/>
<feature type="domain" description="Lipase-like C-terminal" evidence="7">
    <location>
        <begin position="4"/>
        <end position="78"/>
    </location>
</feature>
<keyword evidence="3" id="KW-0732">Signal</keyword>
<comment type="subcellular location">
    <subcellularLocation>
        <location evidence="1">Secreted</location>
    </subcellularLocation>
</comment>
<dbReference type="InterPro" id="IPR056304">
    <property type="entry name" value="Lip-like_C"/>
</dbReference>
<evidence type="ECO:0000313" key="8">
    <source>
        <dbReference type="EMBL" id="CEG49373.1"/>
    </source>
</evidence>
<dbReference type="GO" id="GO:0016787">
    <property type="term" value="F:hydrolase activity"/>
    <property type="evidence" value="ECO:0007669"/>
    <property type="project" value="UniProtKB-KW"/>
</dbReference>
<accession>A0A0P1B3Q6</accession>
<keyword evidence="4" id="KW-0378">Hydrolase</keyword>
<dbReference type="EMBL" id="CCYD01003042">
    <property type="protein sequence ID" value="CEG49373.1"/>
    <property type="molecule type" value="Genomic_DNA"/>
</dbReference>
<dbReference type="Gene3D" id="3.40.50.1820">
    <property type="entry name" value="alpha/beta hydrolase"/>
    <property type="match status" value="1"/>
</dbReference>
<evidence type="ECO:0000259" key="7">
    <source>
        <dbReference type="Pfam" id="PF24708"/>
    </source>
</evidence>
<dbReference type="Pfam" id="PF24708">
    <property type="entry name" value="Lip_C"/>
    <property type="match status" value="1"/>
</dbReference>
<dbReference type="RefSeq" id="XP_024585742.1">
    <property type="nucleotide sequence ID" value="XM_024720554.1"/>
</dbReference>
<dbReference type="InterPro" id="IPR029058">
    <property type="entry name" value="AB_hydrolase_fold"/>
</dbReference>
<dbReference type="GO" id="GO:0006629">
    <property type="term" value="P:lipid metabolic process"/>
    <property type="evidence" value="ECO:0007669"/>
    <property type="project" value="UniProtKB-KW"/>
</dbReference>
<keyword evidence="9" id="KW-1185">Reference proteome</keyword>
<evidence type="ECO:0000256" key="4">
    <source>
        <dbReference type="ARBA" id="ARBA00022801"/>
    </source>
</evidence>
<dbReference type="PANTHER" id="PTHR34043:SF3">
    <property type="entry name" value="ALPHA_BETA-HYDROLASES SUPERFAMILY PROTEIN"/>
    <property type="match status" value="1"/>
</dbReference>
<keyword evidence="2" id="KW-0964">Secreted</keyword>
<dbReference type="OrthoDB" id="206848at2759"/>
<dbReference type="AlphaFoldDB" id="A0A0P1B3Q6"/>
<dbReference type="SUPFAM" id="SSF53474">
    <property type="entry name" value="alpha/beta-Hydrolases"/>
    <property type="match status" value="1"/>
</dbReference>
<protein>
    <recommendedName>
        <fullName evidence="7">Lipase-like C-terminal domain-containing protein</fullName>
    </recommendedName>
</protein>
<organism evidence="8 9">
    <name type="scientific">Plasmopara halstedii</name>
    <name type="common">Downy mildew of sunflower</name>
    <dbReference type="NCBI Taxonomy" id="4781"/>
    <lineage>
        <taxon>Eukaryota</taxon>
        <taxon>Sar</taxon>
        <taxon>Stramenopiles</taxon>
        <taxon>Oomycota</taxon>
        <taxon>Peronosporomycetes</taxon>
        <taxon>Peronosporales</taxon>
        <taxon>Peronosporaceae</taxon>
        <taxon>Plasmopara</taxon>
    </lineage>
</organism>
<reference evidence="9" key="1">
    <citation type="submission" date="2014-09" db="EMBL/GenBank/DDBJ databases">
        <authorList>
            <person name="Sharma Rahul"/>
            <person name="Thines Marco"/>
        </authorList>
    </citation>
    <scope>NUCLEOTIDE SEQUENCE [LARGE SCALE GENOMIC DNA]</scope>
</reference>
<dbReference type="STRING" id="4781.A0A0P1B3Q6"/>
<feature type="compositionally biased region" description="Polar residues" evidence="6">
    <location>
        <begin position="335"/>
        <end position="350"/>
    </location>
</feature>
<dbReference type="GO" id="GO:0005576">
    <property type="term" value="C:extracellular region"/>
    <property type="evidence" value="ECO:0007669"/>
    <property type="project" value="UniProtKB-SubCell"/>
</dbReference>
<dbReference type="PANTHER" id="PTHR34043">
    <property type="entry name" value="ALPHA/BETA-HYDROLASES SUPERFAMILY PROTEIN"/>
    <property type="match status" value="1"/>
</dbReference>
<keyword evidence="5" id="KW-0443">Lipid metabolism</keyword>
<sequence length="408" mass="46050">MVDVGALSSDHDRACEAFYQLYGGQVDYGEVHSHEAKHNRFGDTFENPMHSTWSASNPIHLVGHSFGGTTAIELYQLLCSDFFGVGSDSRWVVSLVSIASPLSGSTVSHLFGLHDLHMVPYSPGHFIGSALGVWFKLHTDWSLLRHVFDFRMPQWRCVNTFREILSPTGRINGTNDLAVYNILPRERMRRNAQLIDMDKIFLVSVATSSHVTMPRVEVFLTILVVVCAINCALMHTETSTLSISALCASFFILWRRLRALDYASIPSLYCLLLIMRRHVRTLHMIFDGFDRELWGDNDGAVNLYSMLQPWASDSDTESTTSNSSHSSLTVDLATTSSPKKDMQQNVSNDPQDLDPLDSANLSKLRRGHWYVHRVEKNHLAGTHFDSDSPKLFQRLFPVLAHFETARTF</sequence>